<reference evidence="2" key="2">
    <citation type="submission" date="2013-07" db="EMBL/GenBank/DDBJ databases">
        <authorList>
            <consortium name="The Broad Institute Genome Sequencing Platform"/>
            <person name="Cuomo C."/>
            <person name="Litvintseva A."/>
            <person name="Chen Y."/>
            <person name="Heitman J."/>
            <person name="Sun S."/>
            <person name="Springer D."/>
            <person name="Dromer F."/>
            <person name="Young S.K."/>
            <person name="Zeng Q."/>
            <person name="Gargeya S."/>
            <person name="Fitzgerald M."/>
            <person name="Abouelleil A."/>
            <person name="Alvarado L."/>
            <person name="Berlin A.M."/>
            <person name="Chapman S.B."/>
            <person name="Dewar J."/>
            <person name="Goldberg J."/>
            <person name="Griggs A."/>
            <person name="Gujja S."/>
            <person name="Hansen M."/>
            <person name="Howarth C."/>
            <person name="Imamovic A."/>
            <person name="Larimer J."/>
            <person name="McCowan C."/>
            <person name="Murphy C."/>
            <person name="Pearson M."/>
            <person name="Priest M."/>
            <person name="Roberts A."/>
            <person name="Saif S."/>
            <person name="Shea T."/>
            <person name="Sykes S."/>
            <person name="Wortman J."/>
            <person name="Nusbaum C."/>
            <person name="Birren B."/>
        </authorList>
    </citation>
    <scope>NUCLEOTIDE SEQUENCE</scope>
    <source>
        <strain evidence="2">CBS 10117</strain>
    </source>
</reference>
<evidence type="ECO:0000313" key="2">
    <source>
        <dbReference type="EMBL" id="WWC59302.1"/>
    </source>
</evidence>
<accession>A0A1A6ACM7</accession>
<dbReference type="GeneID" id="28965710"/>
<dbReference type="Gene3D" id="3.90.245.10">
    <property type="entry name" value="Ribonucleoside hydrolase-like"/>
    <property type="match status" value="1"/>
</dbReference>
<organism evidence="1">
    <name type="scientific">Kwoniella dejecticola CBS 10117</name>
    <dbReference type="NCBI Taxonomy" id="1296121"/>
    <lineage>
        <taxon>Eukaryota</taxon>
        <taxon>Fungi</taxon>
        <taxon>Dikarya</taxon>
        <taxon>Basidiomycota</taxon>
        <taxon>Agaricomycotina</taxon>
        <taxon>Tremellomycetes</taxon>
        <taxon>Tremellales</taxon>
        <taxon>Cryptococcaceae</taxon>
        <taxon>Kwoniella</taxon>
    </lineage>
</organism>
<dbReference type="STRING" id="1296121.A0A1A6ACM7"/>
<reference evidence="2" key="3">
    <citation type="submission" date="2024-02" db="EMBL/GenBank/DDBJ databases">
        <title>Comparative genomics of Cryptococcus and Kwoniella reveals pathogenesis evolution and contrasting modes of karyotype evolution via chromosome fusion or intercentromeric recombination.</title>
        <authorList>
            <person name="Coelho M.A."/>
            <person name="David-Palma M."/>
            <person name="Shea T."/>
            <person name="Bowers K."/>
            <person name="McGinley-Smith S."/>
            <person name="Mohammad A.W."/>
            <person name="Gnirke A."/>
            <person name="Yurkov A.M."/>
            <person name="Nowrousian M."/>
            <person name="Sun S."/>
            <person name="Cuomo C.A."/>
            <person name="Heitman J."/>
        </authorList>
    </citation>
    <scope>NUCLEOTIDE SEQUENCE</scope>
    <source>
        <strain evidence="2">CBS 10117</strain>
    </source>
</reference>
<evidence type="ECO:0000313" key="1">
    <source>
        <dbReference type="EMBL" id="OBR87798.1"/>
    </source>
</evidence>
<reference evidence="1" key="1">
    <citation type="submission" date="2013-07" db="EMBL/GenBank/DDBJ databases">
        <title>The Genome Sequence of Cryptococcus dejecticola CBS10117.</title>
        <authorList>
            <consortium name="The Broad Institute Genome Sequencing Platform"/>
            <person name="Cuomo C."/>
            <person name="Litvintseva A."/>
            <person name="Chen Y."/>
            <person name="Heitman J."/>
            <person name="Sun S."/>
            <person name="Springer D."/>
            <person name="Dromer F."/>
            <person name="Young S.K."/>
            <person name="Zeng Q."/>
            <person name="Gargeya S."/>
            <person name="Fitzgerald M."/>
            <person name="Abouelleil A."/>
            <person name="Alvarado L."/>
            <person name="Berlin A.M."/>
            <person name="Chapman S.B."/>
            <person name="Dewar J."/>
            <person name="Goldberg J."/>
            <person name="Griggs A."/>
            <person name="Gujja S."/>
            <person name="Hansen M."/>
            <person name="Howarth C."/>
            <person name="Imamovic A."/>
            <person name="Larimer J."/>
            <person name="McCowan C."/>
            <person name="Murphy C."/>
            <person name="Pearson M."/>
            <person name="Priest M."/>
            <person name="Roberts A."/>
            <person name="Saif S."/>
            <person name="Shea T."/>
            <person name="Sykes S."/>
            <person name="Wortman J."/>
            <person name="Nusbaum C."/>
            <person name="Birren B."/>
        </authorList>
    </citation>
    <scope>NUCLEOTIDE SEQUENCE [LARGE SCALE GENOMIC DNA]</scope>
    <source>
        <strain evidence="1">CBS 10117</strain>
    </source>
</reference>
<dbReference type="InterPro" id="IPR036452">
    <property type="entry name" value="Ribo_hydro-like"/>
</dbReference>
<dbReference type="RefSeq" id="XP_018265640.1">
    <property type="nucleotide sequence ID" value="XM_018405359.1"/>
</dbReference>
<sequence length="470" mass="53769">MSQILPKDNSETALCLSALNKLEPRSRDIISKIHRHVQLRNAGGADARWIIIDTDAGLCKMADYDDPLALVLISALHRLGYVKLKGVNVTGMKRSTNISFVKNLLASIGLGDVHVVAGEEEYDSEDWDAERLKRTKKRRDTMLCEDERSRWQREHQSSTELDTATSLQVQGYAGDHRKLSSEIYLEASKLGKKVSRVIMTGLQTLDTFLQDPNMEKLFRENTDTIYLQGGMQFEEGRLIPDENARNMYYHIHSSANVLSYAQRHGIPIRCWTKNAAVACAKDGKWLKELSELPHAGMQQKDELRTSVDAHQFWDTLNPERRFRKNVLTPESFLQFKTTIPSEKIAPTAAYFEHKYGQMPNDQVFQEEYSQYLAEFRETLSDKTKLILYDDLPILDLMEEELKDELGLSMPYKMDQDEELERTFKVFGKSVEDPGLNVENIQETIIALTKYAILSSLEDRGAYLNACGKKK</sequence>
<dbReference type="VEuPathDB" id="FungiDB:I303_02011"/>
<dbReference type="KEGG" id="kdj:28965710"/>
<dbReference type="OrthoDB" id="2564527at2759"/>
<evidence type="ECO:0000313" key="3">
    <source>
        <dbReference type="Proteomes" id="UP000078595"/>
    </source>
</evidence>
<dbReference type="GO" id="GO:0016799">
    <property type="term" value="F:hydrolase activity, hydrolyzing N-glycosyl compounds"/>
    <property type="evidence" value="ECO:0007669"/>
    <property type="project" value="InterPro"/>
</dbReference>
<evidence type="ECO:0008006" key="4">
    <source>
        <dbReference type="Google" id="ProtNLM"/>
    </source>
</evidence>
<dbReference type="EMBL" id="KI894028">
    <property type="protein sequence ID" value="OBR87798.1"/>
    <property type="molecule type" value="Genomic_DNA"/>
</dbReference>
<dbReference type="AlphaFoldDB" id="A0A1A6ACM7"/>
<dbReference type="EMBL" id="CP144531">
    <property type="protein sequence ID" value="WWC59302.1"/>
    <property type="molecule type" value="Genomic_DNA"/>
</dbReference>
<name>A0A1A6ACM7_9TREE</name>
<gene>
    <name evidence="1" type="ORF">I303_02011</name>
    <name evidence="2" type="ORF">I303_101853</name>
</gene>
<proteinExistence type="predicted"/>
<dbReference type="Proteomes" id="UP000078595">
    <property type="component" value="Chromosome 2"/>
</dbReference>
<keyword evidence="3" id="KW-1185">Reference proteome</keyword>
<protein>
    <recommendedName>
        <fullName evidence="4">Inosine/uridine-preferring nucleoside hydrolase domain-containing protein</fullName>
    </recommendedName>
</protein>